<evidence type="ECO:0000256" key="1">
    <source>
        <dbReference type="SAM" id="SignalP"/>
    </source>
</evidence>
<feature type="domain" description="Plastid division protein CDP1-like 1st alpha solenoid" evidence="4">
    <location>
        <begin position="166"/>
        <end position="312"/>
    </location>
</feature>
<evidence type="ECO:0000313" key="6">
    <source>
        <dbReference type="Proteomes" id="UP001159364"/>
    </source>
</evidence>
<dbReference type="PANTHER" id="PTHR33925">
    <property type="entry name" value="PLASTID DIVISION PROTEIN CDP1, CHLOROPLASTIC-RELATED"/>
    <property type="match status" value="1"/>
</dbReference>
<dbReference type="InterPro" id="IPR044685">
    <property type="entry name" value="CPD1-like"/>
</dbReference>
<evidence type="ECO:0000313" key="5">
    <source>
        <dbReference type="EMBL" id="KAJ8771956.1"/>
    </source>
</evidence>
<dbReference type="AlphaFoldDB" id="A0AAV8TY79"/>
<name>A0AAV8TY79_9ROSI</name>
<keyword evidence="6" id="KW-1185">Reference proteome</keyword>
<proteinExistence type="predicted"/>
<dbReference type="InterPro" id="IPR025344">
    <property type="entry name" value="CDP1-like_IMS"/>
</dbReference>
<dbReference type="Pfam" id="PF25515">
    <property type="entry name" value="Arm_PDR"/>
    <property type="match status" value="1"/>
</dbReference>
<dbReference type="Pfam" id="PF13355">
    <property type="entry name" value="ARC6-like_IMS"/>
    <property type="match status" value="1"/>
</dbReference>
<reference evidence="5 6" key="1">
    <citation type="submission" date="2021-09" db="EMBL/GenBank/DDBJ databases">
        <title>Genomic insights and catalytic innovation underlie evolution of tropane alkaloids biosynthesis.</title>
        <authorList>
            <person name="Wang Y.-J."/>
            <person name="Tian T."/>
            <person name="Huang J.-P."/>
            <person name="Huang S.-X."/>
        </authorList>
    </citation>
    <scope>NUCLEOTIDE SEQUENCE [LARGE SCALE GENOMIC DNA]</scope>
    <source>
        <strain evidence="5">KIB-2018</strain>
        <tissue evidence="5">Leaf</tissue>
    </source>
</reference>
<feature type="domain" description="Plastid division protein CDP1-like IMS" evidence="2">
    <location>
        <begin position="692"/>
        <end position="809"/>
    </location>
</feature>
<protein>
    <recommendedName>
        <fullName evidence="7">ARC6 IMS domain-containing protein</fullName>
    </recommendedName>
</protein>
<dbReference type="Pfam" id="PF23468">
    <property type="entry name" value="ARC6"/>
    <property type="match status" value="1"/>
</dbReference>
<feature type="domain" description="Plastid division protein CDP1-like 2nd alpha solenoid" evidence="3">
    <location>
        <begin position="360"/>
        <end position="481"/>
    </location>
</feature>
<organism evidence="5 6">
    <name type="scientific">Erythroxylum novogranatense</name>
    <dbReference type="NCBI Taxonomy" id="1862640"/>
    <lineage>
        <taxon>Eukaryota</taxon>
        <taxon>Viridiplantae</taxon>
        <taxon>Streptophyta</taxon>
        <taxon>Embryophyta</taxon>
        <taxon>Tracheophyta</taxon>
        <taxon>Spermatophyta</taxon>
        <taxon>Magnoliopsida</taxon>
        <taxon>eudicotyledons</taxon>
        <taxon>Gunneridae</taxon>
        <taxon>Pentapetalae</taxon>
        <taxon>rosids</taxon>
        <taxon>fabids</taxon>
        <taxon>Malpighiales</taxon>
        <taxon>Erythroxylaceae</taxon>
        <taxon>Erythroxylum</taxon>
    </lineage>
</organism>
<dbReference type="GO" id="GO:0009706">
    <property type="term" value="C:chloroplast inner membrane"/>
    <property type="evidence" value="ECO:0007669"/>
    <property type="project" value="TreeGrafter"/>
</dbReference>
<sequence length="817" mass="90818">MALAHLTLITILPSSSSCFCGKCKDNFERKRFVGLAFGNGKCSGTGLSRCVSVSRVSRRRGLGARPWELNATDTHIVENAPSLATTATVEIPVSCFQLVGVADRAEKDEIVKSVMQLKNAEVEEGYTLDAAKSRQDLLMDVRDKLLFEPEYAGNLKEKIPPKSSLRIPWPWLPGALCLLQEIGEEKLVLDIGQEALKHPDAKPYIHDVLLSMALAECAIAKISFEKNKVSNGFEALARAQCLLRSKISLGKMALLSLIEESLEELAPACTLELLGMPHSPEHVERRRGAIAALRELLRQGLDVETSCRVQDWQSFLSQALNRLMATEIVDLLPWEDLAIMRKNKKSIESHNQRVVIDFNCFYVVLIAHIALGFSSKQTELINKAKVICECLIASEGIDLKFEEAFCLFLLGQGNEAQAVEKLHQLELNSNSAGRSLVSVKEKKDFSSGKQSLETWLKDAVLAVFPDTRDCSPSFVNFFSGEKRSLSSKKRIHTTQTNYSVARRSISDIAVKWMDCGESVPHAKPSQNLGFAVKQLAPTNLQSSLIVGKSESSDDEPSAQLKRNINVHHRSAWQSWLIRRAAVGKIIIVAAVGCIVFFPFGLSRRLPSKLPSRPGADVSSLLRETDSALDNEVGPFFTKQSSIKKGLKKLLTAVKVNFRKHSEPKSLQISEVSDRMSSSKTAVLRKQMPVEEAEALVKQWQAIKAESLGHSHHVASLSEILDESMLAQWQVLADAAKARSCYWRFVLLELSVLQADIISVGFGVEMAEIEALIEEAAELVDESLQKNQNYYETYKVHYVLKRQDDGLWRFCDCDIQSP</sequence>
<accession>A0AAV8TY79</accession>
<dbReference type="Proteomes" id="UP001159364">
    <property type="component" value="Linkage Group LG02"/>
</dbReference>
<dbReference type="InterPro" id="IPR058032">
    <property type="entry name" value="CDP1-like_a_solenoid_1"/>
</dbReference>
<dbReference type="PANTHER" id="PTHR33925:SF2">
    <property type="entry name" value="PLASTID DIVISION PROTEIN CDP1, CHLOROPLASTIC"/>
    <property type="match status" value="1"/>
</dbReference>
<feature type="chain" id="PRO_5043989834" description="ARC6 IMS domain-containing protein" evidence="1">
    <location>
        <begin position="19"/>
        <end position="817"/>
    </location>
</feature>
<evidence type="ECO:0000259" key="3">
    <source>
        <dbReference type="Pfam" id="PF23468"/>
    </source>
</evidence>
<evidence type="ECO:0008006" key="7">
    <source>
        <dbReference type="Google" id="ProtNLM"/>
    </source>
</evidence>
<keyword evidence="1" id="KW-0732">Signal</keyword>
<dbReference type="EMBL" id="JAIWQS010000002">
    <property type="protein sequence ID" value="KAJ8771956.1"/>
    <property type="molecule type" value="Genomic_DNA"/>
</dbReference>
<gene>
    <name evidence="5" type="ORF">K2173_027133</name>
</gene>
<dbReference type="GO" id="GO:0010020">
    <property type="term" value="P:chloroplast fission"/>
    <property type="evidence" value="ECO:0007669"/>
    <property type="project" value="TreeGrafter"/>
</dbReference>
<evidence type="ECO:0000259" key="4">
    <source>
        <dbReference type="Pfam" id="PF25515"/>
    </source>
</evidence>
<comment type="caution">
    <text evidence="5">The sequence shown here is derived from an EMBL/GenBank/DDBJ whole genome shotgun (WGS) entry which is preliminary data.</text>
</comment>
<evidence type="ECO:0000259" key="2">
    <source>
        <dbReference type="Pfam" id="PF13355"/>
    </source>
</evidence>
<dbReference type="InterPro" id="IPR057137">
    <property type="entry name" value="CDP1-like_a_solenoid_2"/>
</dbReference>
<feature type="signal peptide" evidence="1">
    <location>
        <begin position="1"/>
        <end position="18"/>
    </location>
</feature>